<feature type="domain" description="AFP-like" evidence="1">
    <location>
        <begin position="282"/>
        <end position="335"/>
    </location>
</feature>
<name>A0A644TUQ4_9ZZZZ</name>
<proteinExistence type="predicted"/>
<dbReference type="InterPro" id="IPR006190">
    <property type="entry name" value="SAF_AFP_Neu5Ac"/>
</dbReference>
<keyword evidence="2" id="KW-0808">Transferase</keyword>
<protein>
    <submittedName>
        <fullName evidence="2">N,N'-diacetyllegionaminic acid synthase</fullName>
        <ecNumber evidence="2">2.5.1.101</ecNumber>
    </submittedName>
</protein>
<organism evidence="2">
    <name type="scientific">bioreactor metagenome</name>
    <dbReference type="NCBI Taxonomy" id="1076179"/>
    <lineage>
        <taxon>unclassified sequences</taxon>
        <taxon>metagenomes</taxon>
        <taxon>ecological metagenomes</taxon>
    </lineage>
</organism>
<dbReference type="GO" id="GO:0047444">
    <property type="term" value="F:N-acylneuraminate-9-phosphate synthase activity"/>
    <property type="evidence" value="ECO:0007669"/>
    <property type="project" value="TreeGrafter"/>
</dbReference>
<gene>
    <name evidence="2" type="primary">legI_2</name>
    <name evidence="2" type="ORF">SDC9_16479</name>
</gene>
<dbReference type="NCBIfam" id="TIGR03569">
    <property type="entry name" value="NeuB_NnaB"/>
    <property type="match status" value="1"/>
</dbReference>
<sequence>MKTTFVIAEAGVNHNGSIEIAKQLIDAARESGADAIKFQTFSADRLVTRHAAKADYQKATTDADESQFEMIRKLELDRGQHLELVRHCAEVGIEFMSTAFDLQSVELLREFDLRVWKIPSGEITNLPFLRTIGTLGRRIILSTGMATLGEVESALFALENAGASRNMMTVLHCTTEYPAPLEEVNLRAMVTMGRAFGMAYGYSDHTNGIAVPIAAVSMGATVIEKHLTLNRRMEGPDHSASLEPDEFSEMVKSIRAVEIALGDGIKRPTISEIPNIAIARKSIVAARAITRGERFTEENITVKRPGDGISPMEWDRVIGRTAARDYSSDEEISWQ</sequence>
<dbReference type="SUPFAM" id="SSF51269">
    <property type="entry name" value="AFP III-like domain"/>
    <property type="match status" value="1"/>
</dbReference>
<dbReference type="InterPro" id="IPR057736">
    <property type="entry name" value="SAF_PseI/NeuA/NeuB"/>
</dbReference>
<dbReference type="Gene3D" id="3.20.20.70">
    <property type="entry name" value="Aldolase class I"/>
    <property type="match status" value="1"/>
</dbReference>
<dbReference type="GO" id="GO:0016051">
    <property type="term" value="P:carbohydrate biosynthetic process"/>
    <property type="evidence" value="ECO:0007669"/>
    <property type="project" value="InterPro"/>
</dbReference>
<dbReference type="Gene3D" id="3.90.1210.10">
    <property type="entry name" value="Antifreeze-like/N-acetylneuraminic acid synthase C-terminal domain"/>
    <property type="match status" value="1"/>
</dbReference>
<dbReference type="CDD" id="cd11615">
    <property type="entry name" value="SAF_NeuB_like"/>
    <property type="match status" value="1"/>
</dbReference>
<dbReference type="AlphaFoldDB" id="A0A644TUQ4"/>
<dbReference type="PROSITE" id="PS50844">
    <property type="entry name" value="AFP_LIKE"/>
    <property type="match status" value="1"/>
</dbReference>
<dbReference type="Pfam" id="PF08666">
    <property type="entry name" value="SAF"/>
    <property type="match status" value="1"/>
</dbReference>
<dbReference type="EMBL" id="VSSQ01000054">
    <property type="protein sequence ID" value="MPL70718.1"/>
    <property type="molecule type" value="Genomic_DNA"/>
</dbReference>
<dbReference type="EC" id="2.5.1.101" evidence="2"/>
<dbReference type="SUPFAM" id="SSF51569">
    <property type="entry name" value="Aldolase"/>
    <property type="match status" value="1"/>
</dbReference>
<dbReference type="PANTHER" id="PTHR42966:SF1">
    <property type="entry name" value="SIALIC ACID SYNTHASE"/>
    <property type="match status" value="1"/>
</dbReference>
<dbReference type="SMART" id="SM00858">
    <property type="entry name" value="SAF"/>
    <property type="match status" value="1"/>
</dbReference>
<accession>A0A644TUQ4</accession>
<dbReference type="InterPro" id="IPR013785">
    <property type="entry name" value="Aldolase_TIM"/>
</dbReference>
<dbReference type="PANTHER" id="PTHR42966">
    <property type="entry name" value="N-ACETYLNEURAMINATE SYNTHASE"/>
    <property type="match status" value="1"/>
</dbReference>
<dbReference type="InterPro" id="IPR013132">
    <property type="entry name" value="PseI/NeuA/B-like_N"/>
</dbReference>
<reference evidence="2" key="1">
    <citation type="submission" date="2019-08" db="EMBL/GenBank/DDBJ databases">
        <authorList>
            <person name="Kucharzyk K."/>
            <person name="Murdoch R.W."/>
            <person name="Higgins S."/>
            <person name="Loffler F."/>
        </authorList>
    </citation>
    <scope>NUCLEOTIDE SEQUENCE</scope>
</reference>
<dbReference type="InterPro" id="IPR036732">
    <property type="entry name" value="AFP_Neu5c_C_sf"/>
</dbReference>
<evidence type="ECO:0000259" key="1">
    <source>
        <dbReference type="PROSITE" id="PS50844"/>
    </source>
</evidence>
<dbReference type="InterPro" id="IPR051690">
    <property type="entry name" value="PseI-like"/>
</dbReference>
<evidence type="ECO:0000313" key="2">
    <source>
        <dbReference type="EMBL" id="MPL70718.1"/>
    </source>
</evidence>
<comment type="caution">
    <text evidence="2">The sequence shown here is derived from an EMBL/GenBank/DDBJ whole genome shotgun (WGS) entry which is preliminary data.</text>
</comment>
<dbReference type="InterPro" id="IPR013974">
    <property type="entry name" value="SAF"/>
</dbReference>
<dbReference type="InterPro" id="IPR020007">
    <property type="entry name" value="NeuB/NeuA"/>
</dbReference>
<dbReference type="Pfam" id="PF03102">
    <property type="entry name" value="NeuB"/>
    <property type="match status" value="1"/>
</dbReference>